<comment type="caution">
    <text evidence="1">The sequence shown here is derived from an EMBL/GenBank/DDBJ whole genome shotgun (WGS) entry which is preliminary data.</text>
</comment>
<organism evidence="1 2">
    <name type="scientific">Amycolatopsis iheyensis</name>
    <dbReference type="NCBI Taxonomy" id="2945988"/>
    <lineage>
        <taxon>Bacteria</taxon>
        <taxon>Bacillati</taxon>
        <taxon>Actinomycetota</taxon>
        <taxon>Actinomycetes</taxon>
        <taxon>Pseudonocardiales</taxon>
        <taxon>Pseudonocardiaceae</taxon>
        <taxon>Amycolatopsis</taxon>
    </lineage>
</organism>
<proteinExistence type="predicted"/>
<gene>
    <name evidence="1" type="ORF">M8542_26535</name>
</gene>
<dbReference type="Proteomes" id="UP001144096">
    <property type="component" value="Unassembled WGS sequence"/>
</dbReference>
<keyword evidence="2" id="KW-1185">Reference proteome</keyword>
<protein>
    <submittedName>
        <fullName evidence="1">Uncharacterized protein</fullName>
    </submittedName>
</protein>
<dbReference type="EMBL" id="JAMXQV010000014">
    <property type="protein sequence ID" value="MCR6486391.1"/>
    <property type="molecule type" value="Genomic_DNA"/>
</dbReference>
<name>A0A9X2NCQ0_9PSEU</name>
<reference evidence="1" key="1">
    <citation type="submission" date="2022-06" db="EMBL/GenBank/DDBJ databases">
        <title>Amycolatopsis iheyaensis sp. nov., a new species of the genus Amycolatopsis isolated from soil in Iheya island, Japan.</title>
        <authorList>
            <person name="Ngamcharungchit C."/>
            <person name="Kanto H."/>
            <person name="Take A."/>
            <person name="Intra B."/>
            <person name="Matsumoto A."/>
            <person name="Panbangred W."/>
            <person name="Inahashi Y."/>
        </authorList>
    </citation>
    <scope>NUCLEOTIDE SEQUENCE</scope>
    <source>
        <strain evidence="1">OK19-0408</strain>
    </source>
</reference>
<dbReference type="RefSeq" id="WP_257922957.1">
    <property type="nucleotide sequence ID" value="NZ_JAMXQV010000014.1"/>
</dbReference>
<accession>A0A9X2NCQ0</accession>
<sequence length="199" mass="21539">MNLEVTTATKVDKIIERELGSHWLRRGEVLRLGCPPYHAHVGLRLGDARHAPYVPEREVPKVTGGPGRWPLPSDVVADEDWTDDPALGYWATATDPGQVAVRLADHFAGGVGHARLTWTNQRLAVVYPTSRLEGGEGGPFTTAEEFDARVVVRLDAVLGGQSFPPSPTIRFGFADGSAVFLRDALAPMKVSRALSPPRG</sequence>
<evidence type="ECO:0000313" key="2">
    <source>
        <dbReference type="Proteomes" id="UP001144096"/>
    </source>
</evidence>
<dbReference type="AlphaFoldDB" id="A0A9X2NCQ0"/>
<evidence type="ECO:0000313" key="1">
    <source>
        <dbReference type="EMBL" id="MCR6486391.1"/>
    </source>
</evidence>